<name>H0QVN2_9ACTN</name>
<feature type="non-terminal residue" evidence="2">
    <location>
        <position position="1"/>
    </location>
</feature>
<dbReference type="GO" id="GO:0003677">
    <property type="term" value="F:DNA binding"/>
    <property type="evidence" value="ECO:0007669"/>
    <property type="project" value="InterPro"/>
</dbReference>
<protein>
    <recommendedName>
        <fullName evidence="1">HTH cro/C1-type domain-containing protein</fullName>
    </recommendedName>
</protein>
<sequence length="175" mass="19807">AKWVSARTGRAGSLAVGESYFSQLRSGVAATPSFRTVEALAAAFDVDIAFFTADFHHRFAHATMTERVWRDRADRTNHHYLLAQAMTDLPRQQRDDITTLIDLLHQKQHTVLPPALPEPSAPPPQPQRLVSDPAIDMWLQTHHASLADTERDQFDHAWHEVTTRYTTHTPSATRH</sequence>
<comment type="caution">
    <text evidence="2">The sequence shown here is derived from an EMBL/GenBank/DDBJ whole genome shotgun (WGS) entry which is preliminary data.</text>
</comment>
<dbReference type="EMBL" id="BAEH01000016">
    <property type="protein sequence ID" value="GAB16883.1"/>
    <property type="molecule type" value="Genomic_DNA"/>
</dbReference>
<dbReference type="Proteomes" id="UP000035034">
    <property type="component" value="Unassembled WGS sequence"/>
</dbReference>
<evidence type="ECO:0000313" key="3">
    <source>
        <dbReference type="Proteomes" id="UP000035034"/>
    </source>
</evidence>
<accession>H0QVN2</accession>
<dbReference type="PROSITE" id="PS50943">
    <property type="entry name" value="HTH_CROC1"/>
    <property type="match status" value="1"/>
</dbReference>
<evidence type="ECO:0000259" key="1">
    <source>
        <dbReference type="PROSITE" id="PS50943"/>
    </source>
</evidence>
<dbReference type="InterPro" id="IPR010982">
    <property type="entry name" value="Lambda_DNA-bd_dom_sf"/>
</dbReference>
<proteinExistence type="predicted"/>
<keyword evidence="3" id="KW-1185">Reference proteome</keyword>
<evidence type="ECO:0000313" key="2">
    <source>
        <dbReference type="EMBL" id="GAB16883.1"/>
    </source>
</evidence>
<reference evidence="2 3" key="1">
    <citation type="submission" date="2011-12" db="EMBL/GenBank/DDBJ databases">
        <title>Whole genome shotgun sequence of Gordonia effusa NBRC 100432.</title>
        <authorList>
            <person name="Yoshida I."/>
            <person name="Takarada H."/>
            <person name="Hosoyama A."/>
            <person name="Tsuchikane K."/>
            <person name="Katsumata H."/>
            <person name="Yamazaki S."/>
            <person name="Fujita N."/>
        </authorList>
    </citation>
    <scope>NUCLEOTIDE SEQUENCE [LARGE SCALE GENOMIC DNA]</scope>
    <source>
        <strain evidence="2 3">NBRC 100432</strain>
    </source>
</reference>
<organism evidence="2 3">
    <name type="scientific">Gordonia effusa NBRC 100432</name>
    <dbReference type="NCBI Taxonomy" id="1077974"/>
    <lineage>
        <taxon>Bacteria</taxon>
        <taxon>Bacillati</taxon>
        <taxon>Actinomycetota</taxon>
        <taxon>Actinomycetes</taxon>
        <taxon>Mycobacteriales</taxon>
        <taxon>Gordoniaceae</taxon>
        <taxon>Gordonia</taxon>
    </lineage>
</organism>
<gene>
    <name evidence="2" type="ORF">GOEFS_016_00090</name>
</gene>
<dbReference type="eggNOG" id="ENOG5031W18">
    <property type="taxonomic scope" value="Bacteria"/>
</dbReference>
<feature type="domain" description="HTH cro/C1-type" evidence="1">
    <location>
        <begin position="16"/>
        <end position="51"/>
    </location>
</feature>
<dbReference type="AlphaFoldDB" id="H0QVN2"/>
<dbReference type="InterPro" id="IPR001387">
    <property type="entry name" value="Cro/C1-type_HTH"/>
</dbReference>
<dbReference type="Gene3D" id="1.10.260.40">
    <property type="entry name" value="lambda repressor-like DNA-binding domains"/>
    <property type="match status" value="1"/>
</dbReference>